<dbReference type="OrthoDB" id="5427204at2759"/>
<organism evidence="3 4">
    <name type="scientific">Exophiala mesophila</name>
    <name type="common">Black yeast-like fungus</name>
    <dbReference type="NCBI Taxonomy" id="212818"/>
    <lineage>
        <taxon>Eukaryota</taxon>
        <taxon>Fungi</taxon>
        <taxon>Dikarya</taxon>
        <taxon>Ascomycota</taxon>
        <taxon>Pezizomycotina</taxon>
        <taxon>Eurotiomycetes</taxon>
        <taxon>Chaetothyriomycetidae</taxon>
        <taxon>Chaetothyriales</taxon>
        <taxon>Herpotrichiellaceae</taxon>
        <taxon>Exophiala</taxon>
    </lineage>
</organism>
<feature type="region of interest" description="Disordered" evidence="2">
    <location>
        <begin position="288"/>
        <end position="375"/>
    </location>
</feature>
<feature type="compositionally biased region" description="Polar residues" evidence="2">
    <location>
        <begin position="29"/>
        <end position="48"/>
    </location>
</feature>
<feature type="compositionally biased region" description="Low complexity" evidence="2">
    <location>
        <begin position="305"/>
        <end position="316"/>
    </location>
</feature>
<feature type="compositionally biased region" description="Polar residues" evidence="2">
    <location>
        <begin position="11"/>
        <end position="21"/>
    </location>
</feature>
<feature type="compositionally biased region" description="Low complexity" evidence="2">
    <location>
        <begin position="134"/>
        <end position="144"/>
    </location>
</feature>
<dbReference type="VEuPathDB" id="FungiDB:PV10_01029"/>
<feature type="coiled-coil region" evidence="1">
    <location>
        <begin position="506"/>
        <end position="533"/>
    </location>
</feature>
<dbReference type="EMBL" id="KN847520">
    <property type="protein sequence ID" value="KIV97260.1"/>
    <property type="molecule type" value="Genomic_DNA"/>
</dbReference>
<dbReference type="AlphaFoldDB" id="A0A0D1X628"/>
<feature type="coiled-coil region" evidence="1">
    <location>
        <begin position="446"/>
        <end position="480"/>
    </location>
</feature>
<reference evidence="3 4" key="1">
    <citation type="submission" date="2015-01" db="EMBL/GenBank/DDBJ databases">
        <title>The Genome Sequence of Exophiala mesophila CBS40295.</title>
        <authorList>
            <consortium name="The Broad Institute Genomics Platform"/>
            <person name="Cuomo C."/>
            <person name="de Hoog S."/>
            <person name="Gorbushina A."/>
            <person name="Stielow B."/>
            <person name="Teixiera M."/>
            <person name="Abouelleil A."/>
            <person name="Chapman S.B."/>
            <person name="Priest M."/>
            <person name="Young S.K."/>
            <person name="Wortman J."/>
            <person name="Nusbaum C."/>
            <person name="Birren B."/>
        </authorList>
    </citation>
    <scope>NUCLEOTIDE SEQUENCE [LARGE SCALE GENOMIC DNA]</scope>
    <source>
        <strain evidence="3 4">CBS 40295</strain>
    </source>
</reference>
<gene>
    <name evidence="3" type="ORF">PV10_01029</name>
</gene>
<name>A0A0D1X628_EXOME</name>
<feature type="compositionally biased region" description="Low complexity" evidence="2">
    <location>
        <begin position="333"/>
        <end position="358"/>
    </location>
</feature>
<accession>A0A0D1X628</accession>
<feature type="region of interest" description="Disordered" evidence="2">
    <location>
        <begin position="1"/>
        <end position="144"/>
    </location>
</feature>
<dbReference type="STRING" id="212818.A0A0D1X628"/>
<evidence type="ECO:0000313" key="3">
    <source>
        <dbReference type="EMBL" id="KIV97260.1"/>
    </source>
</evidence>
<proteinExistence type="predicted"/>
<keyword evidence="1" id="KW-0175">Coiled coil</keyword>
<protein>
    <submittedName>
        <fullName evidence="3">Uncharacterized protein</fullName>
    </submittedName>
</protein>
<evidence type="ECO:0000256" key="1">
    <source>
        <dbReference type="SAM" id="Coils"/>
    </source>
</evidence>
<dbReference type="Proteomes" id="UP000054302">
    <property type="component" value="Unassembled WGS sequence"/>
</dbReference>
<evidence type="ECO:0000256" key="2">
    <source>
        <dbReference type="SAM" id="MobiDB-lite"/>
    </source>
</evidence>
<dbReference type="RefSeq" id="XP_016228834.1">
    <property type="nucleotide sequence ID" value="XM_016365185.1"/>
</dbReference>
<keyword evidence="4" id="KW-1185">Reference proteome</keyword>
<dbReference type="GeneID" id="27318874"/>
<evidence type="ECO:0000313" key="4">
    <source>
        <dbReference type="Proteomes" id="UP000054302"/>
    </source>
</evidence>
<sequence length="616" mass="67856">MLRTPHVVGGTVSSNMNNDPSSEPYDWSLTPSSAHPGTSVHSTMTPTQPRVYPAQDLPSPTHQATPMARAYHITAPESSPSSPGDYRPRALPSPHRFNTNLPDKRPRLLSTADNRTVETGDELESTADRNDLGRYSQRRQSPQSQEVFPILGGVSESVNASCLECSGSRHLIQDMVQGFIDLRSEIFLALSLTPGLFPVKSSELSKLDLKQSLAWTIQEIHDTLRLVRGNTHTHTATKPELPPLADVVASPFASDNQAVSPHIYGPTVPRAISDLRRMSLHQDPSRIENFQRRGPELPLDPTPRPLDLSLPSLMPADDMRRSQHPDQITSGRGQSPYPSSASSMFGSAQSPMPSQPSSRTLPSPPGQHFAAGSASAAVPYSPTAAATAAAAAHNSHLQELQHQISTKSLALQTLQREHDQLLSAFSRSQIRCTALEKKSRVSDHEINTLTEDKLRLQQQVEELESQVNDLMKSRDEVHQQSTADGAQWRQIMAMSSQLQMKGADEARRFKQEKDAWQRDRDLLQKRIEELESGKVNLPEANPVSGSTTPVASSSILTSDSVEALRAEIVRLRVRCVGLERSMQDLVSEADQLDSAITAVSNFRQHLTERSRTDDQE</sequence>